<evidence type="ECO:0000313" key="4">
    <source>
        <dbReference type="Proteomes" id="UP000507470"/>
    </source>
</evidence>
<keyword evidence="1" id="KW-0175">Coiled coil</keyword>
<evidence type="ECO:0000313" key="3">
    <source>
        <dbReference type="EMBL" id="CAC5419697.1"/>
    </source>
</evidence>
<gene>
    <name evidence="3" type="ORF">MCOR_52005</name>
</gene>
<reference evidence="3 4" key="1">
    <citation type="submission" date="2020-06" db="EMBL/GenBank/DDBJ databases">
        <authorList>
            <person name="Li R."/>
            <person name="Bekaert M."/>
        </authorList>
    </citation>
    <scope>NUCLEOTIDE SEQUENCE [LARGE SCALE GENOMIC DNA]</scope>
    <source>
        <strain evidence="4">wild</strain>
    </source>
</reference>
<name>A0A6J8EHD6_MYTCO</name>
<sequence>MEGMINTKLLKNWILTAVEDMQAHTKGSVVLLIFNEYVGEILKQTMSYSRDDEGLIIYKDVVCFRASRIPLLKIKRTNLPCLYACRSPMAATFQFCFRCVVSVLPSMTTPSGSRRLSPAIIPVATCSNLQGITIEQKKKTSNTTSDTAAAPTSCKNGKHQIEAKDAEVNHAEAVGSGGKSKTIVVTIKLKTEERVMNLITELSKELQEKEEERMRNIKEMHIEQMAATHRFMDCFENFMNQKKNKD</sequence>
<feature type="coiled-coil region" evidence="1">
    <location>
        <begin position="192"/>
        <end position="219"/>
    </location>
</feature>
<keyword evidence="4" id="KW-1185">Reference proteome</keyword>
<dbReference type="EMBL" id="CACVKT020009049">
    <property type="protein sequence ID" value="CAC5419697.1"/>
    <property type="molecule type" value="Genomic_DNA"/>
</dbReference>
<protein>
    <submittedName>
        <fullName evidence="3">Uncharacterized protein</fullName>
    </submittedName>
</protein>
<accession>A0A6J8EHD6</accession>
<evidence type="ECO:0000256" key="2">
    <source>
        <dbReference type="SAM" id="MobiDB-lite"/>
    </source>
</evidence>
<organism evidence="3 4">
    <name type="scientific">Mytilus coruscus</name>
    <name type="common">Sea mussel</name>
    <dbReference type="NCBI Taxonomy" id="42192"/>
    <lineage>
        <taxon>Eukaryota</taxon>
        <taxon>Metazoa</taxon>
        <taxon>Spiralia</taxon>
        <taxon>Lophotrochozoa</taxon>
        <taxon>Mollusca</taxon>
        <taxon>Bivalvia</taxon>
        <taxon>Autobranchia</taxon>
        <taxon>Pteriomorphia</taxon>
        <taxon>Mytilida</taxon>
        <taxon>Mytiloidea</taxon>
        <taxon>Mytilidae</taxon>
        <taxon>Mytilinae</taxon>
        <taxon>Mytilus</taxon>
    </lineage>
</organism>
<dbReference type="Proteomes" id="UP000507470">
    <property type="component" value="Unassembled WGS sequence"/>
</dbReference>
<dbReference type="AlphaFoldDB" id="A0A6J8EHD6"/>
<evidence type="ECO:0000256" key="1">
    <source>
        <dbReference type="SAM" id="Coils"/>
    </source>
</evidence>
<proteinExistence type="predicted"/>
<feature type="region of interest" description="Disordered" evidence="2">
    <location>
        <begin position="137"/>
        <end position="156"/>
    </location>
</feature>